<dbReference type="InterPro" id="IPR013780">
    <property type="entry name" value="Glyco_hydro_b"/>
</dbReference>
<dbReference type="InterPro" id="IPR049161">
    <property type="entry name" value="GH59_cat"/>
</dbReference>
<dbReference type="InterPro" id="IPR017853">
    <property type="entry name" value="GH"/>
</dbReference>
<comment type="similarity">
    <text evidence="1">Belongs to the glycosyl hydrolase 30 family.</text>
</comment>
<dbReference type="Gene3D" id="2.60.40.1180">
    <property type="entry name" value="Golgi alpha-mannosidase II"/>
    <property type="match status" value="1"/>
</dbReference>
<dbReference type="GO" id="GO:0016020">
    <property type="term" value="C:membrane"/>
    <property type="evidence" value="ECO:0007669"/>
    <property type="project" value="GOC"/>
</dbReference>
<dbReference type="PANTHER" id="PTHR11069:SF23">
    <property type="entry name" value="LYSOSOMAL ACID GLUCOSYLCERAMIDASE"/>
    <property type="match status" value="1"/>
</dbReference>
<dbReference type="GO" id="GO:0004348">
    <property type="term" value="F:glucosylceramidase activity"/>
    <property type="evidence" value="ECO:0007669"/>
    <property type="project" value="InterPro"/>
</dbReference>
<feature type="chain" id="PRO_5042955633" evidence="4">
    <location>
        <begin position="21"/>
        <end position="531"/>
    </location>
</feature>
<evidence type="ECO:0000313" key="6">
    <source>
        <dbReference type="EMBL" id="KAK4212574.1"/>
    </source>
</evidence>
<organism evidence="6 7">
    <name type="scientific">Rhypophila decipiens</name>
    <dbReference type="NCBI Taxonomy" id="261697"/>
    <lineage>
        <taxon>Eukaryota</taxon>
        <taxon>Fungi</taxon>
        <taxon>Dikarya</taxon>
        <taxon>Ascomycota</taxon>
        <taxon>Pezizomycotina</taxon>
        <taxon>Sordariomycetes</taxon>
        <taxon>Sordariomycetidae</taxon>
        <taxon>Sordariales</taxon>
        <taxon>Naviculisporaceae</taxon>
        <taxon>Rhypophila</taxon>
    </lineage>
</organism>
<feature type="domain" description="Glycosyl hydrolase family 59 catalytic" evidence="5">
    <location>
        <begin position="55"/>
        <end position="395"/>
    </location>
</feature>
<sequence length="531" mass="58632">MHPIISPAWLWLLHPFLVHAQTEPQTYRASFTVNLVQRYQTIDGFGFCEAFQRAHSISNLPQPFQNEVLDLLFNTTTGAGFSIFRVGLGSSEDSRGDHMNSPQPSPDIEFHWDGYDSGQVWVAKQAQRYGVETFYADAWSAPGWMKTNGRDDQGGRLCGVRGEGSANGTKCGTPPVSYIDEYSQYLARYVKEYIDAGIPIRHVGFLNEPNLVKNYATMQSTGSQAADIIPSLTRALSKLNLATVGISCCEAQGWSMARDLLTQLSSALPNFSSYLSIVTTHTYKGSPPGPDIPLETQGLPTWVSEISPIMDRLGLTTTWYLNHAENEGLRNAINIHEALTKGNASAYIYWIGAGQSKAEAPFIWAPNRPERVSSGGIVGGRYTIGSTYWASAHFSRFIRSGARRVEVRQEMTGGRGGSLVEEGTLLLSAYDNLDGSVVVQVINNSDVAVGEIEVELWDQLVRFGSDGKRDVSRGLEMRGQDCEVETWVTDNERRFVVVASGEKLWRDGSFRGPLPARSLTTYVVRCVQWGS</sequence>
<evidence type="ECO:0000313" key="7">
    <source>
        <dbReference type="Proteomes" id="UP001301769"/>
    </source>
</evidence>
<evidence type="ECO:0000256" key="1">
    <source>
        <dbReference type="ARBA" id="ARBA00005382"/>
    </source>
</evidence>
<evidence type="ECO:0000256" key="2">
    <source>
        <dbReference type="ARBA" id="ARBA00022729"/>
    </source>
</evidence>
<dbReference type="Gene3D" id="3.20.20.80">
    <property type="entry name" value="Glycosidases"/>
    <property type="match status" value="1"/>
</dbReference>
<name>A0AAN7B6X8_9PEZI</name>
<dbReference type="Proteomes" id="UP001301769">
    <property type="component" value="Unassembled WGS sequence"/>
</dbReference>
<dbReference type="AlphaFoldDB" id="A0AAN7B6X8"/>
<evidence type="ECO:0000259" key="5">
    <source>
        <dbReference type="Pfam" id="PF02057"/>
    </source>
</evidence>
<dbReference type="GO" id="GO:0006680">
    <property type="term" value="P:glucosylceramide catabolic process"/>
    <property type="evidence" value="ECO:0007669"/>
    <property type="project" value="TreeGrafter"/>
</dbReference>
<dbReference type="InterPro" id="IPR001139">
    <property type="entry name" value="Glyco_hydro_30"/>
</dbReference>
<gene>
    <name evidence="6" type="ORF">QBC37DRAFT_287730</name>
</gene>
<evidence type="ECO:0000256" key="4">
    <source>
        <dbReference type="SAM" id="SignalP"/>
    </source>
</evidence>
<keyword evidence="3 6" id="KW-0378">Hydrolase</keyword>
<keyword evidence="2 4" id="KW-0732">Signal</keyword>
<dbReference type="SUPFAM" id="SSF51445">
    <property type="entry name" value="(Trans)glycosidases"/>
    <property type="match status" value="1"/>
</dbReference>
<comment type="caution">
    <text evidence="6">The sequence shown here is derived from an EMBL/GenBank/DDBJ whole genome shotgun (WGS) entry which is preliminary data.</text>
</comment>
<accession>A0AAN7B6X8</accession>
<dbReference type="Pfam" id="PF02057">
    <property type="entry name" value="Glyco_hydro_59"/>
    <property type="match status" value="1"/>
</dbReference>
<reference evidence="6" key="1">
    <citation type="journal article" date="2023" name="Mol. Phylogenet. Evol.">
        <title>Genome-scale phylogeny and comparative genomics of the fungal order Sordariales.</title>
        <authorList>
            <person name="Hensen N."/>
            <person name="Bonometti L."/>
            <person name="Westerberg I."/>
            <person name="Brannstrom I.O."/>
            <person name="Guillou S."/>
            <person name="Cros-Aarteil S."/>
            <person name="Calhoun S."/>
            <person name="Haridas S."/>
            <person name="Kuo A."/>
            <person name="Mondo S."/>
            <person name="Pangilinan J."/>
            <person name="Riley R."/>
            <person name="LaButti K."/>
            <person name="Andreopoulos B."/>
            <person name="Lipzen A."/>
            <person name="Chen C."/>
            <person name="Yan M."/>
            <person name="Daum C."/>
            <person name="Ng V."/>
            <person name="Clum A."/>
            <person name="Steindorff A."/>
            <person name="Ohm R.A."/>
            <person name="Martin F."/>
            <person name="Silar P."/>
            <person name="Natvig D.O."/>
            <person name="Lalanne C."/>
            <person name="Gautier V."/>
            <person name="Ament-Velasquez S.L."/>
            <person name="Kruys A."/>
            <person name="Hutchinson M.I."/>
            <person name="Powell A.J."/>
            <person name="Barry K."/>
            <person name="Miller A.N."/>
            <person name="Grigoriev I.V."/>
            <person name="Debuchy R."/>
            <person name="Gladieux P."/>
            <person name="Hiltunen Thoren M."/>
            <person name="Johannesson H."/>
        </authorList>
    </citation>
    <scope>NUCLEOTIDE SEQUENCE</scope>
    <source>
        <strain evidence="6">PSN293</strain>
    </source>
</reference>
<protein>
    <submittedName>
        <fullName evidence="6">Glycoside hydrolase family 30 protein</fullName>
    </submittedName>
</protein>
<reference evidence="6" key="2">
    <citation type="submission" date="2023-05" db="EMBL/GenBank/DDBJ databases">
        <authorList>
            <consortium name="Lawrence Berkeley National Laboratory"/>
            <person name="Steindorff A."/>
            <person name="Hensen N."/>
            <person name="Bonometti L."/>
            <person name="Westerberg I."/>
            <person name="Brannstrom I.O."/>
            <person name="Guillou S."/>
            <person name="Cros-Aarteil S."/>
            <person name="Calhoun S."/>
            <person name="Haridas S."/>
            <person name="Kuo A."/>
            <person name="Mondo S."/>
            <person name="Pangilinan J."/>
            <person name="Riley R."/>
            <person name="Labutti K."/>
            <person name="Andreopoulos B."/>
            <person name="Lipzen A."/>
            <person name="Chen C."/>
            <person name="Yanf M."/>
            <person name="Daum C."/>
            <person name="Ng V."/>
            <person name="Clum A."/>
            <person name="Ohm R."/>
            <person name="Martin F."/>
            <person name="Silar P."/>
            <person name="Natvig D."/>
            <person name="Lalanne C."/>
            <person name="Gautier V."/>
            <person name="Ament-Velasquez S.L."/>
            <person name="Kruys A."/>
            <person name="Hutchinson M.I."/>
            <person name="Powell A.J."/>
            <person name="Barry K."/>
            <person name="Miller A.N."/>
            <person name="Grigoriev I.V."/>
            <person name="Debuchy R."/>
            <person name="Gladieux P."/>
            <person name="Thoren M.H."/>
            <person name="Johannesson H."/>
        </authorList>
    </citation>
    <scope>NUCLEOTIDE SEQUENCE</scope>
    <source>
        <strain evidence="6">PSN293</strain>
    </source>
</reference>
<dbReference type="PANTHER" id="PTHR11069">
    <property type="entry name" value="GLUCOSYLCERAMIDASE"/>
    <property type="match status" value="1"/>
</dbReference>
<dbReference type="EMBL" id="MU858124">
    <property type="protein sequence ID" value="KAK4212574.1"/>
    <property type="molecule type" value="Genomic_DNA"/>
</dbReference>
<keyword evidence="7" id="KW-1185">Reference proteome</keyword>
<evidence type="ECO:0000256" key="3">
    <source>
        <dbReference type="ARBA" id="ARBA00022801"/>
    </source>
</evidence>
<proteinExistence type="inferred from homology"/>
<feature type="signal peptide" evidence="4">
    <location>
        <begin position="1"/>
        <end position="20"/>
    </location>
</feature>